<sequence>MLILKNTLPKCRKQFLPSSGEFLTLAQTGQELDSKRVSSIANEHVNYSEYRGVTNSRGIVILN</sequence>
<reference evidence="1" key="1">
    <citation type="submission" date="2014-09" db="EMBL/GenBank/DDBJ databases">
        <authorList>
            <person name="Magalhaes I.L.F."/>
            <person name="Oliveira U."/>
            <person name="Santos F.R."/>
            <person name="Vidigal T.H.D.A."/>
            <person name="Brescovit A.D."/>
            <person name="Santos A.J."/>
        </authorList>
    </citation>
    <scope>NUCLEOTIDE SEQUENCE</scope>
    <source>
        <tissue evidence="1">Shoot tissue taken approximately 20 cm above the soil surface</tissue>
    </source>
</reference>
<accession>A0A0A9I336</accession>
<reference evidence="1" key="2">
    <citation type="journal article" date="2015" name="Data Brief">
        <title>Shoot transcriptome of the giant reed, Arundo donax.</title>
        <authorList>
            <person name="Barrero R.A."/>
            <person name="Guerrero F.D."/>
            <person name="Moolhuijzen P."/>
            <person name="Goolsby J.A."/>
            <person name="Tidwell J."/>
            <person name="Bellgard S.E."/>
            <person name="Bellgard M.I."/>
        </authorList>
    </citation>
    <scope>NUCLEOTIDE SEQUENCE</scope>
    <source>
        <tissue evidence="1">Shoot tissue taken approximately 20 cm above the soil surface</tissue>
    </source>
</reference>
<proteinExistence type="predicted"/>
<dbReference type="AlphaFoldDB" id="A0A0A9I336"/>
<evidence type="ECO:0000313" key="1">
    <source>
        <dbReference type="EMBL" id="JAE39563.1"/>
    </source>
</evidence>
<name>A0A0A9I336_ARUDO</name>
<protein>
    <submittedName>
        <fullName evidence="1">Uncharacterized protein</fullName>
    </submittedName>
</protein>
<organism evidence="1">
    <name type="scientific">Arundo donax</name>
    <name type="common">Giant reed</name>
    <name type="synonym">Donax arundinaceus</name>
    <dbReference type="NCBI Taxonomy" id="35708"/>
    <lineage>
        <taxon>Eukaryota</taxon>
        <taxon>Viridiplantae</taxon>
        <taxon>Streptophyta</taxon>
        <taxon>Embryophyta</taxon>
        <taxon>Tracheophyta</taxon>
        <taxon>Spermatophyta</taxon>
        <taxon>Magnoliopsida</taxon>
        <taxon>Liliopsida</taxon>
        <taxon>Poales</taxon>
        <taxon>Poaceae</taxon>
        <taxon>PACMAD clade</taxon>
        <taxon>Arundinoideae</taxon>
        <taxon>Arundineae</taxon>
        <taxon>Arundo</taxon>
    </lineage>
</organism>
<dbReference type="EMBL" id="GBRH01158333">
    <property type="protein sequence ID" value="JAE39563.1"/>
    <property type="molecule type" value="Transcribed_RNA"/>
</dbReference>